<dbReference type="Pfam" id="PF00156">
    <property type="entry name" value="Pribosyltran"/>
    <property type="match status" value="1"/>
</dbReference>
<protein>
    <submittedName>
        <fullName evidence="2">Predicted phosphoribosyltransferase</fullName>
    </submittedName>
</protein>
<proteinExistence type="predicted"/>
<dbReference type="AlphaFoldDB" id="B3DXG0"/>
<reference evidence="2 3" key="1">
    <citation type="journal article" date="2008" name="Biol. Direct">
        <title>Complete genome sequence of the extremely acidophilic methanotroph isolate V4, Methylacidiphilum infernorum, a representative of the bacterial phylum Verrucomicrobia.</title>
        <authorList>
            <person name="Hou S."/>
            <person name="Makarova K.S."/>
            <person name="Saw J.H."/>
            <person name="Senin P."/>
            <person name="Ly B.V."/>
            <person name="Zhou Z."/>
            <person name="Ren Y."/>
            <person name="Wang J."/>
            <person name="Galperin M.Y."/>
            <person name="Omelchenko M.V."/>
            <person name="Wolf Y.I."/>
            <person name="Yutin N."/>
            <person name="Koonin E.V."/>
            <person name="Stott M.B."/>
            <person name="Mountain B.W."/>
            <person name="Crowe M.A."/>
            <person name="Smirnova A.V."/>
            <person name="Dunfield P.F."/>
            <person name="Feng L."/>
            <person name="Wang L."/>
            <person name="Alam M."/>
        </authorList>
    </citation>
    <scope>NUCLEOTIDE SEQUENCE [LARGE SCALE GENOMIC DNA]</scope>
    <source>
        <strain evidence="3">Isolate V4</strain>
    </source>
</reference>
<dbReference type="eggNOG" id="COG1926">
    <property type="taxonomic scope" value="Bacteria"/>
</dbReference>
<feature type="domain" description="Phosphoribosyltransferase" evidence="1">
    <location>
        <begin position="15"/>
        <end position="178"/>
    </location>
</feature>
<dbReference type="EMBL" id="CP000975">
    <property type="protein sequence ID" value="ACD83869.1"/>
    <property type="molecule type" value="Genomic_DNA"/>
</dbReference>
<dbReference type="InterPro" id="IPR000836">
    <property type="entry name" value="PRTase_dom"/>
</dbReference>
<accession>B3DXG0</accession>
<dbReference type="Proteomes" id="UP000009149">
    <property type="component" value="Chromosome"/>
</dbReference>
<dbReference type="InterPro" id="IPR029057">
    <property type="entry name" value="PRTase-like"/>
</dbReference>
<dbReference type="HOGENOM" id="CLU_083583_0_0_0"/>
<dbReference type="SUPFAM" id="SSF53271">
    <property type="entry name" value="PRTase-like"/>
    <property type="match status" value="1"/>
</dbReference>
<keyword evidence="2" id="KW-0808">Transferase</keyword>
<dbReference type="KEGG" id="min:Minf_1815"/>
<dbReference type="CDD" id="cd06223">
    <property type="entry name" value="PRTases_typeI"/>
    <property type="match status" value="1"/>
</dbReference>
<evidence type="ECO:0000259" key="1">
    <source>
        <dbReference type="Pfam" id="PF00156"/>
    </source>
</evidence>
<name>B3DXG0_METI4</name>
<dbReference type="Gene3D" id="3.30.1310.20">
    <property type="entry name" value="PRTase-like"/>
    <property type="match status" value="1"/>
</dbReference>
<dbReference type="Gene3D" id="3.40.50.2020">
    <property type="match status" value="1"/>
</dbReference>
<keyword evidence="2" id="KW-0328">Glycosyltransferase</keyword>
<dbReference type="GO" id="GO:0016757">
    <property type="term" value="F:glycosyltransferase activity"/>
    <property type="evidence" value="ECO:0007669"/>
    <property type="project" value="UniProtKB-KW"/>
</dbReference>
<sequence>MYKKMPYRVFRDRKEAGRLLAEELLEYGGKPDVVVLALPRGGVEIGFVISQVLKLPLDIFVVRKIGVPWQQELAMGAIASGGIQVLNQSVINSLNIDEETIREATARELQELHRRENLYRRELPALSIENKRIILVDDGIATGSTVRAAVAAIRKLSPKEIVVAVPVAPPPVYNEMKKIADKLIILMTPEGFVGVGQWYENFSQLSDWDVCSMLRESRKETPGKGHEVLTNS</sequence>
<evidence type="ECO:0000313" key="3">
    <source>
        <dbReference type="Proteomes" id="UP000009149"/>
    </source>
</evidence>
<evidence type="ECO:0000313" key="2">
    <source>
        <dbReference type="EMBL" id="ACD83869.1"/>
    </source>
</evidence>
<gene>
    <name evidence="2" type="ordered locus">Minf_1815</name>
</gene>
<dbReference type="STRING" id="481448.Minf_1815"/>
<organism evidence="2 3">
    <name type="scientific">Methylacidiphilum infernorum (isolate V4)</name>
    <name type="common">Methylokorus infernorum (strain V4)</name>
    <dbReference type="NCBI Taxonomy" id="481448"/>
    <lineage>
        <taxon>Bacteria</taxon>
        <taxon>Pseudomonadati</taxon>
        <taxon>Verrucomicrobiota</taxon>
        <taxon>Methylacidiphilae</taxon>
        <taxon>Methylacidiphilales</taxon>
        <taxon>Methylacidiphilaceae</taxon>
        <taxon>Methylacidiphilum (ex Ratnadevi et al. 2023)</taxon>
    </lineage>
</organism>